<accession>A0A2W5KFY8</accession>
<dbReference type="GO" id="GO:0008324">
    <property type="term" value="F:monoatomic cation transmembrane transporter activity"/>
    <property type="evidence" value="ECO:0007669"/>
    <property type="project" value="InterPro"/>
</dbReference>
<dbReference type="Pfam" id="PF01899">
    <property type="entry name" value="MNHE"/>
    <property type="match status" value="1"/>
</dbReference>
<dbReference type="RefSeq" id="WP_303678941.1">
    <property type="nucleotide sequence ID" value="NZ_QFOZ01000011.1"/>
</dbReference>
<proteinExistence type="predicted"/>
<sequence>MRTQKKKPQNKQRRPAQSAWRRFLRFWPACGRWLGYGAWLLAEVALNAGGMALDMFRPASKIYPAVLRVPLSHMTSAEVAVFATSITLTPGTLVLSIDRGTVPSEAHSEVSC</sequence>
<dbReference type="Proteomes" id="UP000248606">
    <property type="component" value="Unassembled WGS sequence"/>
</dbReference>
<gene>
    <name evidence="1" type="ORF">DI579_06275</name>
</gene>
<reference evidence="1 2" key="1">
    <citation type="submission" date="2017-08" db="EMBL/GenBank/DDBJ databases">
        <title>Infants hospitalized years apart are colonized by the same room-sourced microbial strains.</title>
        <authorList>
            <person name="Brooks B."/>
            <person name="Olm M.R."/>
            <person name="Firek B.A."/>
            <person name="Baker R."/>
            <person name="Thomas B.C."/>
            <person name="Morowitz M.J."/>
            <person name="Banfield J.F."/>
        </authorList>
    </citation>
    <scope>NUCLEOTIDE SEQUENCE [LARGE SCALE GENOMIC DNA]</scope>
    <source>
        <strain evidence="1">S2_006_000_R1_57</strain>
    </source>
</reference>
<name>A0A2W5KFY8_9ACTN</name>
<dbReference type="InterPro" id="IPR002758">
    <property type="entry name" value="Cation_antiport_E"/>
</dbReference>
<organism evidence="1 2">
    <name type="scientific">Lawsonella clevelandensis</name>
    <dbReference type="NCBI Taxonomy" id="1528099"/>
    <lineage>
        <taxon>Bacteria</taxon>
        <taxon>Bacillati</taxon>
        <taxon>Actinomycetota</taxon>
        <taxon>Actinomycetes</taxon>
        <taxon>Mycobacteriales</taxon>
        <taxon>Lawsonellaceae</taxon>
        <taxon>Lawsonella</taxon>
    </lineage>
</organism>
<protein>
    <submittedName>
        <fullName evidence="1">Uncharacterized protein</fullName>
    </submittedName>
</protein>
<evidence type="ECO:0000313" key="2">
    <source>
        <dbReference type="Proteomes" id="UP000248606"/>
    </source>
</evidence>
<dbReference type="AlphaFoldDB" id="A0A2W5KFY8"/>
<comment type="caution">
    <text evidence="1">The sequence shown here is derived from an EMBL/GenBank/DDBJ whole genome shotgun (WGS) entry which is preliminary data.</text>
</comment>
<dbReference type="GO" id="GO:0016020">
    <property type="term" value="C:membrane"/>
    <property type="evidence" value="ECO:0007669"/>
    <property type="project" value="InterPro"/>
</dbReference>
<evidence type="ECO:0000313" key="1">
    <source>
        <dbReference type="EMBL" id="PZP88469.1"/>
    </source>
</evidence>
<dbReference type="EMBL" id="QFOZ01000011">
    <property type="protein sequence ID" value="PZP88469.1"/>
    <property type="molecule type" value="Genomic_DNA"/>
</dbReference>